<evidence type="ECO:0000256" key="1">
    <source>
        <dbReference type="ARBA" id="ARBA00004123"/>
    </source>
</evidence>
<evidence type="ECO:0000256" key="5">
    <source>
        <dbReference type="ARBA" id="ARBA00023125"/>
    </source>
</evidence>
<evidence type="ECO:0000256" key="7">
    <source>
        <dbReference type="ARBA" id="ARBA00023242"/>
    </source>
</evidence>
<feature type="domain" description="Xylanolytic transcriptional activator regulatory" evidence="9">
    <location>
        <begin position="148"/>
        <end position="279"/>
    </location>
</feature>
<evidence type="ECO:0000256" key="8">
    <source>
        <dbReference type="SAM" id="MobiDB-lite"/>
    </source>
</evidence>
<sequence length="287" mass="31860">MAQSRVQWLEDQLSQKFGIECSRLPVGTSLNPSQATISIPQEQRQENPPSAAPPGCRTASTEEQTAPVSPATVIDTSEISLLALNAAGEVRYLGPSSGSFFTAYISKLAQTIDRCPDNDGIPLHTTRTISSDDDDQEILSSEIVQDLLHSYEMWIHTLYPLMDLEYLRNLVRKCKDSQTSAQDMELAIVYLVLALGVKQQPPKPGKPWSSSNTQEPSTLMPLSSRLYSRAIKCLSHSSAYTPSIMLIQIILLISIYGSYESVESSQWQLAGLAMRVRRYILFDSRIC</sequence>
<dbReference type="Pfam" id="PF04082">
    <property type="entry name" value="Fungal_trans"/>
    <property type="match status" value="1"/>
</dbReference>
<evidence type="ECO:0000256" key="2">
    <source>
        <dbReference type="ARBA" id="ARBA00022723"/>
    </source>
</evidence>
<keyword evidence="3" id="KW-0862">Zinc</keyword>
<dbReference type="GO" id="GO:0045944">
    <property type="term" value="P:positive regulation of transcription by RNA polymerase II"/>
    <property type="evidence" value="ECO:0007669"/>
    <property type="project" value="TreeGrafter"/>
</dbReference>
<keyword evidence="6" id="KW-0804">Transcription</keyword>
<evidence type="ECO:0000313" key="11">
    <source>
        <dbReference type="Proteomes" id="UP000758603"/>
    </source>
</evidence>
<dbReference type="GO" id="GO:0043565">
    <property type="term" value="F:sequence-specific DNA binding"/>
    <property type="evidence" value="ECO:0007669"/>
    <property type="project" value="TreeGrafter"/>
</dbReference>
<protein>
    <recommendedName>
        <fullName evidence="9">Xylanolytic transcriptional activator regulatory domain-containing protein</fullName>
    </recommendedName>
</protein>
<dbReference type="RefSeq" id="XP_045957348.1">
    <property type="nucleotide sequence ID" value="XM_046096130.1"/>
</dbReference>
<gene>
    <name evidence="10" type="ORF">BKA67DRAFT_308513</name>
</gene>
<feature type="region of interest" description="Disordered" evidence="8">
    <location>
        <begin position="30"/>
        <end position="69"/>
    </location>
</feature>
<dbReference type="OrthoDB" id="6612291at2759"/>
<dbReference type="InterPro" id="IPR052202">
    <property type="entry name" value="Yeast_MetPath_Reg"/>
</dbReference>
<dbReference type="PANTHER" id="PTHR47782:SF12">
    <property type="entry name" value="ZN(II)2CYS6 TRANSCRIPTION FACTOR (EUROFUNG)"/>
    <property type="match status" value="1"/>
</dbReference>
<dbReference type="InterPro" id="IPR007219">
    <property type="entry name" value="XnlR_reg_dom"/>
</dbReference>
<keyword evidence="5" id="KW-0238">DNA-binding</keyword>
<accession>A0A9P8ZWI5</accession>
<dbReference type="PANTHER" id="PTHR47782">
    <property type="entry name" value="ZN(II)2CYS6 TRANSCRIPTION FACTOR (EUROFUNG)-RELATED"/>
    <property type="match status" value="1"/>
</dbReference>
<dbReference type="GeneID" id="70125023"/>
<dbReference type="Proteomes" id="UP000758603">
    <property type="component" value="Unassembled WGS sequence"/>
</dbReference>
<comment type="subcellular location">
    <subcellularLocation>
        <location evidence="1">Nucleus</location>
    </subcellularLocation>
</comment>
<evidence type="ECO:0000256" key="3">
    <source>
        <dbReference type="ARBA" id="ARBA00022833"/>
    </source>
</evidence>
<comment type="caution">
    <text evidence="10">The sequence shown here is derived from an EMBL/GenBank/DDBJ whole genome shotgun (WGS) entry which is preliminary data.</text>
</comment>
<evidence type="ECO:0000259" key="9">
    <source>
        <dbReference type="Pfam" id="PF04082"/>
    </source>
</evidence>
<organism evidence="10 11">
    <name type="scientific">Truncatella angustata</name>
    <dbReference type="NCBI Taxonomy" id="152316"/>
    <lineage>
        <taxon>Eukaryota</taxon>
        <taxon>Fungi</taxon>
        <taxon>Dikarya</taxon>
        <taxon>Ascomycota</taxon>
        <taxon>Pezizomycotina</taxon>
        <taxon>Sordariomycetes</taxon>
        <taxon>Xylariomycetidae</taxon>
        <taxon>Amphisphaeriales</taxon>
        <taxon>Sporocadaceae</taxon>
        <taxon>Truncatella</taxon>
    </lineage>
</organism>
<dbReference type="AlphaFoldDB" id="A0A9P8ZWI5"/>
<evidence type="ECO:0000256" key="4">
    <source>
        <dbReference type="ARBA" id="ARBA00023015"/>
    </source>
</evidence>
<dbReference type="GO" id="GO:0005634">
    <property type="term" value="C:nucleus"/>
    <property type="evidence" value="ECO:0007669"/>
    <property type="project" value="UniProtKB-SubCell"/>
</dbReference>
<name>A0A9P8ZWI5_9PEZI</name>
<feature type="compositionally biased region" description="Polar residues" evidence="8">
    <location>
        <begin position="58"/>
        <end position="67"/>
    </location>
</feature>
<evidence type="ECO:0000256" key="6">
    <source>
        <dbReference type="ARBA" id="ARBA00023163"/>
    </source>
</evidence>
<dbReference type="GO" id="GO:0008270">
    <property type="term" value="F:zinc ion binding"/>
    <property type="evidence" value="ECO:0007669"/>
    <property type="project" value="InterPro"/>
</dbReference>
<dbReference type="GO" id="GO:0006351">
    <property type="term" value="P:DNA-templated transcription"/>
    <property type="evidence" value="ECO:0007669"/>
    <property type="project" value="InterPro"/>
</dbReference>
<keyword evidence="7" id="KW-0539">Nucleus</keyword>
<keyword evidence="4" id="KW-0805">Transcription regulation</keyword>
<keyword evidence="2" id="KW-0479">Metal-binding</keyword>
<dbReference type="GO" id="GO:0000981">
    <property type="term" value="F:DNA-binding transcription factor activity, RNA polymerase II-specific"/>
    <property type="evidence" value="ECO:0007669"/>
    <property type="project" value="TreeGrafter"/>
</dbReference>
<dbReference type="CDD" id="cd12148">
    <property type="entry name" value="fungal_TF_MHR"/>
    <property type="match status" value="1"/>
</dbReference>
<evidence type="ECO:0000313" key="10">
    <source>
        <dbReference type="EMBL" id="KAH6653071.1"/>
    </source>
</evidence>
<dbReference type="EMBL" id="JAGPXC010000005">
    <property type="protein sequence ID" value="KAH6653071.1"/>
    <property type="molecule type" value="Genomic_DNA"/>
</dbReference>
<keyword evidence="11" id="KW-1185">Reference proteome</keyword>
<proteinExistence type="predicted"/>
<reference evidence="10" key="1">
    <citation type="journal article" date="2021" name="Nat. Commun.">
        <title>Genetic determinants of endophytism in the Arabidopsis root mycobiome.</title>
        <authorList>
            <person name="Mesny F."/>
            <person name="Miyauchi S."/>
            <person name="Thiergart T."/>
            <person name="Pickel B."/>
            <person name="Atanasova L."/>
            <person name="Karlsson M."/>
            <person name="Huettel B."/>
            <person name="Barry K.W."/>
            <person name="Haridas S."/>
            <person name="Chen C."/>
            <person name="Bauer D."/>
            <person name="Andreopoulos W."/>
            <person name="Pangilinan J."/>
            <person name="LaButti K."/>
            <person name="Riley R."/>
            <person name="Lipzen A."/>
            <person name="Clum A."/>
            <person name="Drula E."/>
            <person name="Henrissat B."/>
            <person name="Kohler A."/>
            <person name="Grigoriev I.V."/>
            <person name="Martin F.M."/>
            <person name="Hacquard S."/>
        </authorList>
    </citation>
    <scope>NUCLEOTIDE SEQUENCE</scope>
    <source>
        <strain evidence="10">MPI-SDFR-AT-0073</strain>
    </source>
</reference>
<feature type="compositionally biased region" description="Polar residues" evidence="8">
    <location>
        <begin position="30"/>
        <end position="48"/>
    </location>
</feature>